<dbReference type="AlphaFoldDB" id="A0A4Y2SJJ0"/>
<accession>A0A4Y2SJJ0</accession>
<name>A0A4Y2SJJ0_ARAVE</name>
<protein>
    <submittedName>
        <fullName evidence="1">Uncharacterized protein</fullName>
    </submittedName>
</protein>
<keyword evidence="2" id="KW-1185">Reference proteome</keyword>
<sequence>MAWRGVSSSNIQPFQIPSLPLRPGRCCRIVNVKPYANMASRGVARRIFSPSQIPSPHSRGAIAVRIVNVKPYISSLTWVARQIFSPSPISSPHSHLERLLSDRECGNPYTKWHRIRWLVEYWPFPNTILLHLEQVLSDRECGNHT</sequence>
<dbReference type="Proteomes" id="UP000499080">
    <property type="component" value="Unassembled WGS sequence"/>
</dbReference>
<evidence type="ECO:0000313" key="2">
    <source>
        <dbReference type="Proteomes" id="UP000499080"/>
    </source>
</evidence>
<dbReference type="EMBL" id="BGPR01021806">
    <property type="protein sequence ID" value="GBN87450.1"/>
    <property type="molecule type" value="Genomic_DNA"/>
</dbReference>
<proteinExistence type="predicted"/>
<gene>
    <name evidence="1" type="ORF">AVEN_253273_1</name>
</gene>
<evidence type="ECO:0000313" key="1">
    <source>
        <dbReference type="EMBL" id="GBN87450.1"/>
    </source>
</evidence>
<reference evidence="1 2" key="1">
    <citation type="journal article" date="2019" name="Sci. Rep.">
        <title>Orb-weaving spider Araneus ventricosus genome elucidates the spidroin gene catalogue.</title>
        <authorList>
            <person name="Kono N."/>
            <person name="Nakamura H."/>
            <person name="Ohtoshi R."/>
            <person name="Moran D.A.P."/>
            <person name="Shinohara A."/>
            <person name="Yoshida Y."/>
            <person name="Fujiwara M."/>
            <person name="Mori M."/>
            <person name="Tomita M."/>
            <person name="Arakawa K."/>
        </authorList>
    </citation>
    <scope>NUCLEOTIDE SEQUENCE [LARGE SCALE GENOMIC DNA]</scope>
</reference>
<comment type="caution">
    <text evidence="1">The sequence shown here is derived from an EMBL/GenBank/DDBJ whole genome shotgun (WGS) entry which is preliminary data.</text>
</comment>
<organism evidence="1 2">
    <name type="scientific">Araneus ventricosus</name>
    <name type="common">Orbweaver spider</name>
    <name type="synonym">Epeira ventricosa</name>
    <dbReference type="NCBI Taxonomy" id="182803"/>
    <lineage>
        <taxon>Eukaryota</taxon>
        <taxon>Metazoa</taxon>
        <taxon>Ecdysozoa</taxon>
        <taxon>Arthropoda</taxon>
        <taxon>Chelicerata</taxon>
        <taxon>Arachnida</taxon>
        <taxon>Araneae</taxon>
        <taxon>Araneomorphae</taxon>
        <taxon>Entelegynae</taxon>
        <taxon>Araneoidea</taxon>
        <taxon>Araneidae</taxon>
        <taxon>Araneus</taxon>
    </lineage>
</organism>